<organism evidence="2 3">
    <name type="scientific">Aquipluma nitroreducens</name>
    <dbReference type="NCBI Taxonomy" id="2010828"/>
    <lineage>
        <taxon>Bacteria</taxon>
        <taxon>Pseudomonadati</taxon>
        <taxon>Bacteroidota</taxon>
        <taxon>Bacteroidia</taxon>
        <taxon>Marinilabiliales</taxon>
        <taxon>Prolixibacteraceae</taxon>
        <taxon>Aquipluma</taxon>
    </lineage>
</organism>
<dbReference type="Gene3D" id="3.40.50.880">
    <property type="match status" value="1"/>
</dbReference>
<dbReference type="InterPro" id="IPR044992">
    <property type="entry name" value="ChyE-like"/>
</dbReference>
<dbReference type="SUPFAM" id="SSF52317">
    <property type="entry name" value="Class I glutamine amidotransferase-like"/>
    <property type="match status" value="1"/>
</dbReference>
<feature type="domain" description="Glutamine amidotransferase" evidence="1">
    <location>
        <begin position="41"/>
        <end position="188"/>
    </location>
</feature>
<accession>A0A5K7S840</accession>
<dbReference type="AlphaFoldDB" id="A0A5K7S840"/>
<protein>
    <submittedName>
        <fullName evidence="2">GMP synthase [glutamine-hydrolyzing]</fullName>
    </submittedName>
</protein>
<name>A0A5K7S840_9BACT</name>
<gene>
    <name evidence="2" type="ORF">AQPE_1857</name>
</gene>
<dbReference type="GO" id="GO:0005829">
    <property type="term" value="C:cytosol"/>
    <property type="evidence" value="ECO:0007669"/>
    <property type="project" value="TreeGrafter"/>
</dbReference>
<dbReference type="InterPro" id="IPR017926">
    <property type="entry name" value="GATASE"/>
</dbReference>
<evidence type="ECO:0000313" key="3">
    <source>
        <dbReference type="Proteomes" id="UP001193389"/>
    </source>
</evidence>
<sequence>MKTLRIHYLQHVPFEGLGCIADWASVKGHSLSATKFYENTNLPKLADFDWLIVMGGPMGVYDEMKFDWLPAEKEFIRDAIQAGKTVIGICLGAQLIASSLGAKVYPNAEKEIGWYPVFSTEYGMNKNLLSGNLDPFPVFHWHGDTFDLPSGALRLASSEACLNQAFIYNHKVIGLQFHFEVTENSLHQMITFCGEELVIDRYVQSAETILGYVQFINEVNNRMFYLLDFMEGGKDV</sequence>
<dbReference type="PANTHER" id="PTHR42695">
    <property type="entry name" value="GLUTAMINE AMIDOTRANSFERASE YLR126C-RELATED"/>
    <property type="match status" value="1"/>
</dbReference>
<dbReference type="CDD" id="cd01741">
    <property type="entry name" value="GATase1_1"/>
    <property type="match status" value="1"/>
</dbReference>
<dbReference type="FunFam" id="3.40.50.880:FF:000033">
    <property type="entry name" value="Glutamine amidotransferase class-I"/>
    <property type="match status" value="1"/>
</dbReference>
<proteinExistence type="predicted"/>
<dbReference type="RefSeq" id="WP_318350679.1">
    <property type="nucleotide sequence ID" value="NZ_AP018694.1"/>
</dbReference>
<dbReference type="Pfam" id="PF00117">
    <property type="entry name" value="GATase"/>
    <property type="match status" value="1"/>
</dbReference>
<dbReference type="InterPro" id="IPR029062">
    <property type="entry name" value="Class_I_gatase-like"/>
</dbReference>
<dbReference type="KEGG" id="anf:AQPE_1857"/>
<dbReference type="Proteomes" id="UP001193389">
    <property type="component" value="Chromosome"/>
</dbReference>
<dbReference type="EMBL" id="AP018694">
    <property type="protein sequence ID" value="BBE17700.1"/>
    <property type="molecule type" value="Genomic_DNA"/>
</dbReference>
<keyword evidence="3" id="KW-1185">Reference proteome</keyword>
<evidence type="ECO:0000259" key="1">
    <source>
        <dbReference type="Pfam" id="PF00117"/>
    </source>
</evidence>
<reference evidence="2" key="1">
    <citation type="journal article" date="2020" name="Int. J. Syst. Evol. Microbiol.">
        <title>Aquipluma nitroreducens gen. nov. sp. nov., a novel facultatively anaerobic bacterium isolated from a freshwater lake.</title>
        <authorList>
            <person name="Watanabe M."/>
            <person name="Kojima H."/>
            <person name="Fukui M."/>
        </authorList>
    </citation>
    <scope>NUCLEOTIDE SEQUENCE</scope>
    <source>
        <strain evidence="2">MeG22</strain>
    </source>
</reference>
<dbReference type="PROSITE" id="PS51273">
    <property type="entry name" value="GATASE_TYPE_1"/>
    <property type="match status" value="1"/>
</dbReference>
<dbReference type="PANTHER" id="PTHR42695:SF5">
    <property type="entry name" value="GLUTAMINE AMIDOTRANSFERASE YLR126C-RELATED"/>
    <property type="match status" value="1"/>
</dbReference>
<evidence type="ECO:0000313" key="2">
    <source>
        <dbReference type="EMBL" id="BBE17700.1"/>
    </source>
</evidence>